<proteinExistence type="predicted"/>
<dbReference type="Proteomes" id="UP000274131">
    <property type="component" value="Unassembled WGS sequence"/>
</dbReference>
<keyword evidence="5" id="KW-0238">DNA-binding</keyword>
<dbReference type="InterPro" id="IPR050634">
    <property type="entry name" value="DNA_Topoisomerase_II"/>
</dbReference>
<evidence type="ECO:0000256" key="6">
    <source>
        <dbReference type="ARBA" id="ARBA00023235"/>
    </source>
</evidence>
<dbReference type="InterPro" id="IPR036890">
    <property type="entry name" value="HATPase_C_sf"/>
</dbReference>
<evidence type="ECO:0000256" key="3">
    <source>
        <dbReference type="ARBA" id="ARBA00012895"/>
    </source>
</evidence>
<name>A0A3P6IXM3_ENTVE</name>
<dbReference type="GO" id="GO:0003918">
    <property type="term" value="F:DNA topoisomerase type II (double strand cut, ATP-hydrolyzing) activity"/>
    <property type="evidence" value="ECO:0007669"/>
    <property type="project" value="UniProtKB-EC"/>
</dbReference>
<evidence type="ECO:0000313" key="8">
    <source>
        <dbReference type="Proteomes" id="UP000274131"/>
    </source>
</evidence>
<gene>
    <name evidence="7" type="ORF">EVEC_LOCUS7915</name>
</gene>
<dbReference type="STRING" id="51028.A0A3P6IXM3"/>
<dbReference type="PANTHER" id="PTHR10169">
    <property type="entry name" value="DNA TOPOISOMERASE/GYRASE"/>
    <property type="match status" value="1"/>
</dbReference>
<dbReference type="AlphaFoldDB" id="A0A3P6IXM3"/>
<keyword evidence="4" id="KW-0799">Topoisomerase</keyword>
<dbReference type="GO" id="GO:0005634">
    <property type="term" value="C:nucleus"/>
    <property type="evidence" value="ECO:0007669"/>
    <property type="project" value="TreeGrafter"/>
</dbReference>
<protein>
    <recommendedName>
        <fullName evidence="3">DNA topoisomerase (ATP-hydrolyzing)</fullName>
        <ecNumber evidence="3">5.6.2.2</ecNumber>
    </recommendedName>
</protein>
<keyword evidence="6" id="KW-0413">Isomerase</keyword>
<organism evidence="7 8">
    <name type="scientific">Enterobius vermicularis</name>
    <name type="common">Human pinworm</name>
    <dbReference type="NCBI Taxonomy" id="51028"/>
    <lineage>
        <taxon>Eukaryota</taxon>
        <taxon>Metazoa</taxon>
        <taxon>Ecdysozoa</taxon>
        <taxon>Nematoda</taxon>
        <taxon>Chromadorea</taxon>
        <taxon>Rhabditida</taxon>
        <taxon>Spirurina</taxon>
        <taxon>Oxyuridomorpha</taxon>
        <taxon>Oxyuroidea</taxon>
        <taxon>Oxyuridae</taxon>
        <taxon>Enterobius</taxon>
    </lineage>
</organism>
<evidence type="ECO:0000256" key="1">
    <source>
        <dbReference type="ARBA" id="ARBA00000185"/>
    </source>
</evidence>
<accession>A0A3P6IXM3</accession>
<keyword evidence="8" id="KW-1185">Reference proteome</keyword>
<comment type="cofactor">
    <cofactor evidence="2">
        <name>Mg(2+)</name>
        <dbReference type="ChEBI" id="CHEBI:18420"/>
    </cofactor>
</comment>
<evidence type="ECO:0000256" key="2">
    <source>
        <dbReference type="ARBA" id="ARBA00001946"/>
    </source>
</evidence>
<sequence>MKKVRNLQRLKTVRRILRCSNRWNSSAAKYRKVSPIEHVLLRSDSYVGSNSLTDEQVSFLYDSRDQKIRRESIRYVPALLKIFDEILVNAADNKQRDSNMKHLSVNVDRQV</sequence>
<dbReference type="GO" id="GO:0000712">
    <property type="term" value="P:resolution of meiotic recombination intermediates"/>
    <property type="evidence" value="ECO:0007669"/>
    <property type="project" value="TreeGrafter"/>
</dbReference>
<evidence type="ECO:0000256" key="5">
    <source>
        <dbReference type="ARBA" id="ARBA00023125"/>
    </source>
</evidence>
<dbReference type="EMBL" id="UXUI01009158">
    <property type="protein sequence ID" value="VDD93164.1"/>
    <property type="molecule type" value="Genomic_DNA"/>
</dbReference>
<dbReference type="EC" id="5.6.2.2" evidence="3"/>
<dbReference type="Gene3D" id="3.30.565.10">
    <property type="entry name" value="Histidine kinase-like ATPase, C-terminal domain"/>
    <property type="match status" value="1"/>
</dbReference>
<comment type="catalytic activity">
    <reaction evidence="1">
        <text>ATP-dependent breakage, passage and rejoining of double-stranded DNA.</text>
        <dbReference type="EC" id="5.6.2.2"/>
    </reaction>
</comment>
<dbReference type="GO" id="GO:0000819">
    <property type="term" value="P:sister chromatid segregation"/>
    <property type="evidence" value="ECO:0007669"/>
    <property type="project" value="TreeGrafter"/>
</dbReference>
<dbReference type="GO" id="GO:0003677">
    <property type="term" value="F:DNA binding"/>
    <property type="evidence" value="ECO:0007669"/>
    <property type="project" value="UniProtKB-KW"/>
</dbReference>
<dbReference type="SUPFAM" id="SSF55874">
    <property type="entry name" value="ATPase domain of HSP90 chaperone/DNA topoisomerase II/histidine kinase"/>
    <property type="match status" value="1"/>
</dbReference>
<reference evidence="7 8" key="1">
    <citation type="submission" date="2018-10" db="EMBL/GenBank/DDBJ databases">
        <authorList>
            <consortium name="Pathogen Informatics"/>
        </authorList>
    </citation>
    <scope>NUCLEOTIDE SEQUENCE [LARGE SCALE GENOMIC DNA]</scope>
</reference>
<dbReference type="OrthoDB" id="276498at2759"/>
<dbReference type="PANTHER" id="PTHR10169:SF38">
    <property type="entry name" value="DNA TOPOISOMERASE 2"/>
    <property type="match status" value="1"/>
</dbReference>
<evidence type="ECO:0000313" key="7">
    <source>
        <dbReference type="EMBL" id="VDD93164.1"/>
    </source>
</evidence>
<evidence type="ECO:0000256" key="4">
    <source>
        <dbReference type="ARBA" id="ARBA00023029"/>
    </source>
</evidence>